<reference evidence="5 6" key="1">
    <citation type="submission" date="2014-10" db="EMBL/GenBank/DDBJ databases">
        <title>Draft genome sequence of the proteorhodopsin-containing marine bacterium Dokdonia donghaensis.</title>
        <authorList>
            <person name="Gomez-Consarnau L."/>
            <person name="Gonzalez J.M."/>
            <person name="Riedel T."/>
            <person name="Jaenicke S."/>
            <person name="Wagner-Doebler I."/>
            <person name="Fuhrman J.A."/>
        </authorList>
    </citation>
    <scope>NUCLEOTIDE SEQUENCE [LARGE SCALE GENOMIC DNA]</scope>
    <source>
        <strain evidence="5 6">DSW-1</strain>
    </source>
</reference>
<dbReference type="Proteomes" id="UP000030140">
    <property type="component" value="Unassembled WGS sequence"/>
</dbReference>
<dbReference type="Gene3D" id="3.20.20.140">
    <property type="entry name" value="Metal-dependent hydrolases"/>
    <property type="match status" value="1"/>
</dbReference>
<name>A0A0A2GZL9_9FLAO</name>
<feature type="binding site" evidence="4">
    <location>
        <position position="204"/>
    </location>
    <ligand>
        <name>a divalent metal cation</name>
        <dbReference type="ChEBI" id="CHEBI:60240"/>
        <label>1</label>
    </ligand>
</feature>
<evidence type="ECO:0000256" key="1">
    <source>
        <dbReference type="ARBA" id="ARBA00009275"/>
    </source>
</evidence>
<evidence type="ECO:0000256" key="2">
    <source>
        <dbReference type="ARBA" id="ARBA00022723"/>
    </source>
</evidence>
<dbReference type="FunFam" id="3.20.20.140:FF:000005">
    <property type="entry name" value="TatD family hydrolase"/>
    <property type="match status" value="1"/>
</dbReference>
<dbReference type="InterPro" id="IPR001130">
    <property type="entry name" value="TatD-like"/>
</dbReference>
<feature type="binding site" evidence="4">
    <location>
        <position position="9"/>
    </location>
    <ligand>
        <name>a divalent metal cation</name>
        <dbReference type="ChEBI" id="CHEBI:60240"/>
        <label>1</label>
    </ligand>
</feature>
<dbReference type="PANTHER" id="PTHR46124:SF4">
    <property type="entry name" value="HYDROLASE TATD"/>
    <property type="match status" value="1"/>
</dbReference>
<dbReference type="InterPro" id="IPR018228">
    <property type="entry name" value="DNase_TatD-rel_CS"/>
</dbReference>
<evidence type="ECO:0000256" key="4">
    <source>
        <dbReference type="PIRSR" id="PIRSR005902-1"/>
    </source>
</evidence>
<dbReference type="EMBL" id="JSAQ01000001">
    <property type="protein sequence ID" value="KGO07973.1"/>
    <property type="molecule type" value="Genomic_DNA"/>
</dbReference>
<dbReference type="PIRSF" id="PIRSF005902">
    <property type="entry name" value="DNase_TatD"/>
    <property type="match status" value="1"/>
</dbReference>
<sequence>MTFTDTHTHLYSESFDEDQAEMIQRAIDAGVTRFFIPAIDSAYTERMYALEKAHPDTVYLMMGLHPTHVKENYEEELAHIEAQFATRDFYAVGEIGIDLYWDKSTLVIQQDAFTRQIQLAKKYKKPIVIHCREAFDEVFEILESEKGDDLFGIFHCFTGTKEQAGKAISYNMKLGIGGVATFKNGKIDQFLAEIPLEHIVLETDAPYLSPVPYRGKRNESSYLVLVAEKLATIYQKPLDEIAAITSKNADNIFFTKHA</sequence>
<dbReference type="PROSITE" id="PS01090">
    <property type="entry name" value="TATD_2"/>
    <property type="match status" value="1"/>
</dbReference>
<comment type="similarity">
    <text evidence="1">Belongs to the metallo-dependent hydrolases superfamily. TatD-type hydrolase family.</text>
</comment>
<dbReference type="OrthoDB" id="9810005at2"/>
<dbReference type="GO" id="GO:0046872">
    <property type="term" value="F:metal ion binding"/>
    <property type="evidence" value="ECO:0007669"/>
    <property type="project" value="UniProtKB-KW"/>
</dbReference>
<dbReference type="GO" id="GO:0016788">
    <property type="term" value="F:hydrolase activity, acting on ester bonds"/>
    <property type="evidence" value="ECO:0007669"/>
    <property type="project" value="InterPro"/>
</dbReference>
<organism evidence="5 6">
    <name type="scientific">Dokdonia donghaensis DSW-1</name>
    <dbReference type="NCBI Taxonomy" id="1300343"/>
    <lineage>
        <taxon>Bacteria</taxon>
        <taxon>Pseudomonadati</taxon>
        <taxon>Bacteroidota</taxon>
        <taxon>Flavobacteriia</taxon>
        <taxon>Flavobacteriales</taxon>
        <taxon>Flavobacteriaceae</taxon>
        <taxon>Dokdonia</taxon>
    </lineage>
</organism>
<feature type="binding site" evidence="4">
    <location>
        <position position="7"/>
    </location>
    <ligand>
        <name>a divalent metal cation</name>
        <dbReference type="ChEBI" id="CHEBI:60240"/>
        <label>1</label>
    </ligand>
</feature>
<proteinExistence type="inferred from homology"/>
<dbReference type="PANTHER" id="PTHR46124">
    <property type="entry name" value="D-AMINOACYL-TRNA DEACYLASE"/>
    <property type="match status" value="1"/>
</dbReference>
<evidence type="ECO:0000313" key="5">
    <source>
        <dbReference type="EMBL" id="KGO07973.1"/>
    </source>
</evidence>
<dbReference type="GO" id="GO:0005829">
    <property type="term" value="C:cytosol"/>
    <property type="evidence" value="ECO:0007669"/>
    <property type="project" value="TreeGrafter"/>
</dbReference>
<feature type="binding site" evidence="4">
    <location>
        <position position="94"/>
    </location>
    <ligand>
        <name>a divalent metal cation</name>
        <dbReference type="ChEBI" id="CHEBI:60240"/>
        <label>1</label>
    </ligand>
</feature>
<feature type="binding site" evidence="4">
    <location>
        <position position="130"/>
    </location>
    <ligand>
        <name>a divalent metal cation</name>
        <dbReference type="ChEBI" id="CHEBI:60240"/>
        <label>2</label>
    </ligand>
</feature>
<comment type="caution">
    <text evidence="5">The sequence shown here is derived from an EMBL/GenBank/DDBJ whole genome shotgun (WGS) entry which is preliminary data.</text>
</comment>
<dbReference type="GO" id="GO:0004536">
    <property type="term" value="F:DNA nuclease activity"/>
    <property type="evidence" value="ECO:0007669"/>
    <property type="project" value="InterPro"/>
</dbReference>
<dbReference type="SUPFAM" id="SSF51556">
    <property type="entry name" value="Metallo-dependent hydrolases"/>
    <property type="match status" value="1"/>
</dbReference>
<evidence type="ECO:0000256" key="3">
    <source>
        <dbReference type="ARBA" id="ARBA00022801"/>
    </source>
</evidence>
<keyword evidence="6" id="KW-1185">Reference proteome</keyword>
<keyword evidence="3 5" id="KW-0378">Hydrolase</keyword>
<dbReference type="InterPro" id="IPR032466">
    <property type="entry name" value="Metal_Hydrolase"/>
</dbReference>
<dbReference type="AlphaFoldDB" id="A0A0A2GZL9"/>
<protein>
    <submittedName>
        <fullName evidence="5">Hydrolase TatD</fullName>
    </submittedName>
</protein>
<dbReference type="CDD" id="cd01310">
    <property type="entry name" value="TatD_DNAse"/>
    <property type="match status" value="1"/>
</dbReference>
<dbReference type="NCBIfam" id="TIGR00010">
    <property type="entry name" value="YchF/TatD family DNA exonuclease"/>
    <property type="match status" value="1"/>
</dbReference>
<accession>A0A0A2GZL9</accession>
<evidence type="ECO:0000313" key="6">
    <source>
        <dbReference type="Proteomes" id="UP000030140"/>
    </source>
</evidence>
<gene>
    <name evidence="5" type="ORF">NV36_05650</name>
</gene>
<dbReference type="RefSeq" id="WP_035328773.1">
    <property type="nucleotide sequence ID" value="NZ_CP015125.1"/>
</dbReference>
<keyword evidence="2 4" id="KW-0479">Metal-binding</keyword>
<feature type="binding site" evidence="4">
    <location>
        <position position="155"/>
    </location>
    <ligand>
        <name>a divalent metal cation</name>
        <dbReference type="ChEBI" id="CHEBI:60240"/>
        <label>2</label>
    </ligand>
</feature>
<dbReference type="InterPro" id="IPR015991">
    <property type="entry name" value="TatD/YcfH-like"/>
</dbReference>
<dbReference type="Pfam" id="PF01026">
    <property type="entry name" value="TatD_DNase"/>
    <property type="match status" value="1"/>
</dbReference>